<sequence length="913" mass="103863">MVFFPASPHAAPPWLFQPSSPALALSPLAAFGYAAALSASPFRSSLRGTPLSLTPPPVVRKSFWRALALTLLVAALNVGLWAFLNRPVHIADWHGEVAGFAFNPFQRYQDPTQQIYPSEPELDGDIRLLSQYTKRLRTYSSVENPQIPRIAKFYGLRVMAGAWIEGRAERNERELAALIALARKNDNIDRVIVGNEVILRGDIGVKDLIGYIDRARAQLKVPVSTAEPLDTWQRHPELAQHVDFITVHILPYWEKVPRKDAVAFVLGQYRELQKLFPNKPVVIGEVGWPSNGNRREYAQPSLADEAHFLRDWFNVAAGNKIDYYVMEAIDQPWKEKLAGRVESYWGVFNASRQQKFSFTGTVIEDPNWPWKAGAASLLALLPMFWFARHFIRFRALGLAFFLVLVQLSASILVWMATLPYDFYLSPFDWAMLVLLFPAQFAIILILLINGFEFTEVLWRPYWLREFKPLTPKPGDPQPFVSIHLACYNEPPEMVILTLDSLAALDYENYEVIVLDNNTKNPDVWKPVEAHCEKLGAKFRFYHLEPWPGFKAGALNYGLEVTDPRAEVVAVVDADYEVRSDWLRALTGYFADPKVAVVQCPQAHREWEHNPFRRMTNWEYDGFFRIGMHHRNERNAIIQHGTMTMVRKDVLANTGAWSEWTICEDAELGLRLMKAGYELVYVDELMGKGLTPADFKAYKSQRYRWAFGAMQIMKARWSWMVSKTSTLTRGQRFHFLTGWFSWFGDALHLVFTLMAMLWTLGMVLAPRWFTLPMYLFLVPLIGFFIFKAAFGIILYRVRVPCSWKDTLMASVASMGLSHAIARGIYEGLWRKKGEFIRTAKSRRIGAKPNPFTSVSEEGLLFAALIACVVGMINSTGINYIEGRLWIAILAAQAIPYGSALIGAWVAHRSGDAVG</sequence>
<dbReference type="EMBL" id="BAAAEU010000027">
    <property type="protein sequence ID" value="GAA0723796.1"/>
    <property type="molecule type" value="Genomic_DNA"/>
</dbReference>
<dbReference type="Gene3D" id="3.90.550.10">
    <property type="entry name" value="Spore Coat Polysaccharide Biosynthesis Protein SpsA, Chain A"/>
    <property type="match status" value="1"/>
</dbReference>
<comment type="subcellular location">
    <subcellularLocation>
        <location evidence="1">Membrane</location>
        <topology evidence="1">Multi-pass membrane protein</topology>
    </subcellularLocation>
</comment>
<feature type="transmembrane region" description="Helical" evidence="9">
    <location>
        <begin position="738"/>
        <end position="760"/>
    </location>
</feature>
<feature type="transmembrane region" description="Helical" evidence="9">
    <location>
        <begin position="883"/>
        <end position="905"/>
    </location>
</feature>
<proteinExistence type="predicted"/>
<comment type="pathway">
    <text evidence="2">Glycan metabolism.</text>
</comment>
<organism evidence="11 12">
    <name type="scientific">Dokdonella soli</name>
    <dbReference type="NCBI Taxonomy" id="529810"/>
    <lineage>
        <taxon>Bacteria</taxon>
        <taxon>Pseudomonadati</taxon>
        <taxon>Pseudomonadota</taxon>
        <taxon>Gammaproteobacteria</taxon>
        <taxon>Lysobacterales</taxon>
        <taxon>Rhodanobacteraceae</taxon>
        <taxon>Dokdonella</taxon>
    </lineage>
</organism>
<feature type="domain" description="Glycosyltransferase 2-like" evidence="10">
    <location>
        <begin position="481"/>
        <end position="651"/>
    </location>
</feature>
<dbReference type="Gene3D" id="3.20.20.80">
    <property type="entry name" value="Glycosidases"/>
    <property type="match status" value="1"/>
</dbReference>
<evidence type="ECO:0000256" key="1">
    <source>
        <dbReference type="ARBA" id="ARBA00004141"/>
    </source>
</evidence>
<dbReference type="PANTHER" id="PTHR43867">
    <property type="entry name" value="CELLULOSE SYNTHASE CATALYTIC SUBUNIT A [UDP-FORMING]"/>
    <property type="match status" value="1"/>
</dbReference>
<reference evidence="11 12" key="1">
    <citation type="journal article" date="2019" name="Int. J. Syst. Evol. Microbiol.">
        <title>The Global Catalogue of Microorganisms (GCM) 10K type strain sequencing project: providing services to taxonomists for standard genome sequencing and annotation.</title>
        <authorList>
            <consortium name="The Broad Institute Genomics Platform"/>
            <consortium name="The Broad Institute Genome Sequencing Center for Infectious Disease"/>
            <person name="Wu L."/>
            <person name="Ma J."/>
        </authorList>
    </citation>
    <scope>NUCLEOTIDE SEQUENCE [LARGE SCALE GENOMIC DNA]</scope>
    <source>
        <strain evidence="11 12">JCM 15421</strain>
    </source>
</reference>
<feature type="transmembrane region" description="Helical" evidence="9">
    <location>
        <begin position="429"/>
        <end position="451"/>
    </location>
</feature>
<evidence type="ECO:0000256" key="2">
    <source>
        <dbReference type="ARBA" id="ARBA00004881"/>
    </source>
</evidence>
<feature type="transmembrane region" description="Helical" evidence="9">
    <location>
        <begin position="772"/>
        <end position="794"/>
    </location>
</feature>
<dbReference type="Pfam" id="PF00332">
    <property type="entry name" value="Glyco_hydro_17"/>
    <property type="match status" value="1"/>
</dbReference>
<dbReference type="InterPro" id="IPR029044">
    <property type="entry name" value="Nucleotide-diphossugar_trans"/>
</dbReference>
<keyword evidence="4" id="KW-0808">Transferase</keyword>
<evidence type="ECO:0000313" key="11">
    <source>
        <dbReference type="EMBL" id="GAA0723796.1"/>
    </source>
</evidence>
<dbReference type="PROSITE" id="PS00587">
    <property type="entry name" value="GLYCOSYL_HYDROL_F17"/>
    <property type="match status" value="1"/>
</dbReference>
<keyword evidence="8 9" id="KW-0472">Membrane</keyword>
<keyword evidence="6" id="KW-0378">Hydrolase</keyword>
<dbReference type="Proteomes" id="UP001501523">
    <property type="component" value="Unassembled WGS sequence"/>
</dbReference>
<feature type="transmembrane region" description="Helical" evidence="9">
    <location>
        <begin position="398"/>
        <end position="417"/>
    </location>
</feature>
<evidence type="ECO:0000256" key="4">
    <source>
        <dbReference type="ARBA" id="ARBA00022679"/>
    </source>
</evidence>
<dbReference type="InterPro" id="IPR001173">
    <property type="entry name" value="Glyco_trans_2-like"/>
</dbReference>
<dbReference type="Pfam" id="PF00535">
    <property type="entry name" value="Glycos_transf_2"/>
    <property type="match status" value="1"/>
</dbReference>
<feature type="transmembrane region" description="Helical" evidence="9">
    <location>
        <begin position="63"/>
        <end position="84"/>
    </location>
</feature>
<feature type="transmembrane region" description="Helical" evidence="9">
    <location>
        <begin position="368"/>
        <end position="386"/>
    </location>
</feature>
<accession>A0ABN1IY43</accession>
<evidence type="ECO:0000256" key="7">
    <source>
        <dbReference type="ARBA" id="ARBA00022989"/>
    </source>
</evidence>
<evidence type="ECO:0000256" key="6">
    <source>
        <dbReference type="ARBA" id="ARBA00022801"/>
    </source>
</evidence>
<keyword evidence="12" id="KW-1185">Reference proteome</keyword>
<name>A0ABN1IY43_9GAMM</name>
<dbReference type="InterPro" id="IPR050321">
    <property type="entry name" value="Glycosyltr_2/OpgH_subfam"/>
</dbReference>
<feature type="transmembrane region" description="Helical" evidence="9">
    <location>
        <begin position="22"/>
        <end position="42"/>
    </location>
</feature>
<dbReference type="InterPro" id="IPR000490">
    <property type="entry name" value="Glyco_hydro_17"/>
</dbReference>
<evidence type="ECO:0000256" key="8">
    <source>
        <dbReference type="ARBA" id="ARBA00023136"/>
    </source>
</evidence>
<dbReference type="SUPFAM" id="SSF53448">
    <property type="entry name" value="Nucleotide-diphospho-sugar transferases"/>
    <property type="match status" value="1"/>
</dbReference>
<protein>
    <submittedName>
        <fullName evidence="11">Glycosyltransferase NdvB</fullName>
    </submittedName>
</protein>
<keyword evidence="3" id="KW-0328">Glycosyltransferase</keyword>
<keyword evidence="7 9" id="KW-1133">Transmembrane helix</keyword>
<evidence type="ECO:0000256" key="9">
    <source>
        <dbReference type="SAM" id="Phobius"/>
    </source>
</evidence>
<evidence type="ECO:0000256" key="3">
    <source>
        <dbReference type="ARBA" id="ARBA00022676"/>
    </source>
</evidence>
<dbReference type="SUPFAM" id="SSF51445">
    <property type="entry name" value="(Trans)glycosidases"/>
    <property type="match status" value="1"/>
</dbReference>
<evidence type="ECO:0000259" key="10">
    <source>
        <dbReference type="Pfam" id="PF00535"/>
    </source>
</evidence>
<dbReference type="InterPro" id="IPR017853">
    <property type="entry name" value="GH"/>
</dbReference>
<dbReference type="PANTHER" id="PTHR43867:SF4">
    <property type="entry name" value="BETA-(1-3)-GLUCOSYL TRANSFERASE"/>
    <property type="match status" value="1"/>
</dbReference>
<comment type="caution">
    <text evidence="11">The sequence shown here is derived from an EMBL/GenBank/DDBJ whole genome shotgun (WGS) entry which is preliminary data.</text>
</comment>
<evidence type="ECO:0000313" key="12">
    <source>
        <dbReference type="Proteomes" id="UP001501523"/>
    </source>
</evidence>
<keyword evidence="5 9" id="KW-0812">Transmembrane</keyword>
<evidence type="ECO:0000256" key="5">
    <source>
        <dbReference type="ARBA" id="ARBA00022692"/>
    </source>
</evidence>
<feature type="transmembrane region" description="Helical" evidence="9">
    <location>
        <begin position="857"/>
        <end position="876"/>
    </location>
</feature>
<feature type="transmembrane region" description="Helical" evidence="9">
    <location>
        <begin position="806"/>
        <end position="824"/>
    </location>
</feature>
<gene>
    <name evidence="11" type="primary">ndvB</name>
    <name evidence="11" type="ORF">GCM10009105_36000</name>
</gene>